<evidence type="ECO:0000256" key="3">
    <source>
        <dbReference type="ARBA" id="ARBA00023242"/>
    </source>
</evidence>
<dbReference type="Proteomes" id="UP001163105">
    <property type="component" value="Unassembled WGS sequence"/>
</dbReference>
<dbReference type="PANTHER" id="PTHR47424">
    <property type="entry name" value="REGULATORY PROTEIN GAL4"/>
    <property type="match status" value="1"/>
</dbReference>
<name>A0AB34FLF3_9HYPO</name>
<dbReference type="PANTHER" id="PTHR47424:SF6">
    <property type="entry name" value="PROLINE UTILIZATION TRANS-ACTIVATOR"/>
    <property type="match status" value="1"/>
</dbReference>
<keyword evidence="6" id="KW-1185">Reference proteome</keyword>
<evidence type="ECO:0000256" key="1">
    <source>
        <dbReference type="ARBA" id="ARBA00023015"/>
    </source>
</evidence>
<dbReference type="Pfam" id="PF04082">
    <property type="entry name" value="Fungal_trans"/>
    <property type="match status" value="1"/>
</dbReference>
<dbReference type="AlphaFoldDB" id="A0AB34FLF3"/>
<dbReference type="GO" id="GO:0006351">
    <property type="term" value="P:DNA-templated transcription"/>
    <property type="evidence" value="ECO:0007669"/>
    <property type="project" value="InterPro"/>
</dbReference>
<accession>A0AB34FLF3</accession>
<proteinExistence type="predicted"/>
<evidence type="ECO:0000259" key="4">
    <source>
        <dbReference type="SMART" id="SM00906"/>
    </source>
</evidence>
<dbReference type="GO" id="GO:0003677">
    <property type="term" value="F:DNA binding"/>
    <property type="evidence" value="ECO:0007669"/>
    <property type="project" value="InterPro"/>
</dbReference>
<dbReference type="CDD" id="cd12148">
    <property type="entry name" value="fungal_TF_MHR"/>
    <property type="match status" value="1"/>
</dbReference>
<dbReference type="SMART" id="SM00906">
    <property type="entry name" value="Fungal_trans"/>
    <property type="match status" value="1"/>
</dbReference>
<reference evidence="5" key="1">
    <citation type="submission" date="2023-01" db="EMBL/GenBank/DDBJ databases">
        <title>The growth and conidiation of Purpureocillium lavendulum are regulated by nitrogen source and histone H3K14 acetylation.</title>
        <authorList>
            <person name="Tang P."/>
            <person name="Han J."/>
            <person name="Zhang C."/>
            <person name="Tang P."/>
            <person name="Qi F."/>
            <person name="Zhang K."/>
            <person name="Liang L."/>
        </authorList>
    </citation>
    <scope>NUCLEOTIDE SEQUENCE</scope>
    <source>
        <strain evidence="5">YMF1.00683</strain>
    </source>
</reference>
<organism evidence="5 6">
    <name type="scientific">Purpureocillium lavendulum</name>
    <dbReference type="NCBI Taxonomy" id="1247861"/>
    <lineage>
        <taxon>Eukaryota</taxon>
        <taxon>Fungi</taxon>
        <taxon>Dikarya</taxon>
        <taxon>Ascomycota</taxon>
        <taxon>Pezizomycotina</taxon>
        <taxon>Sordariomycetes</taxon>
        <taxon>Hypocreomycetidae</taxon>
        <taxon>Hypocreales</taxon>
        <taxon>Ophiocordycipitaceae</taxon>
        <taxon>Purpureocillium</taxon>
    </lineage>
</organism>
<dbReference type="InterPro" id="IPR051127">
    <property type="entry name" value="Fungal_SecMet_Regulators"/>
</dbReference>
<keyword evidence="2" id="KW-0804">Transcription</keyword>
<protein>
    <submittedName>
        <fullName evidence="5">Required for meiotic nuclear division protein 1</fullName>
    </submittedName>
</protein>
<comment type="caution">
    <text evidence="5">The sequence shown here is derived from an EMBL/GenBank/DDBJ whole genome shotgun (WGS) entry which is preliminary data.</text>
</comment>
<dbReference type="GO" id="GO:0008270">
    <property type="term" value="F:zinc ion binding"/>
    <property type="evidence" value="ECO:0007669"/>
    <property type="project" value="InterPro"/>
</dbReference>
<dbReference type="EMBL" id="JAQHRD010000006">
    <property type="protein sequence ID" value="KAJ6439262.1"/>
    <property type="molecule type" value="Genomic_DNA"/>
</dbReference>
<feature type="domain" description="Xylanolytic transcriptional activator regulatory" evidence="4">
    <location>
        <begin position="154"/>
        <end position="227"/>
    </location>
</feature>
<evidence type="ECO:0000313" key="5">
    <source>
        <dbReference type="EMBL" id="KAJ6439262.1"/>
    </source>
</evidence>
<keyword evidence="3" id="KW-0539">Nucleus</keyword>
<keyword evidence="1" id="KW-0805">Transcription regulation</keyword>
<gene>
    <name evidence="5" type="ORF">O9K51_07147</name>
</gene>
<sequence length="541" mass="61750">MLTEDFCVQSREPIAVDAKLLETAKQGLPPRGVTDFLVHVFFHTVEANYYYMDRQEFMARLSNWYENPANDNLDPSFLCLLLIVLAMGSQFAELEGSSPRVRTKSVSRNGHGMVFYLKAKSLLSDVVTQCSLESIQACFLMGLFLLPTNISDLSYVYHGMALKMAISAGLHRQIKETNLDQRVMHVRNRLWWSLYTSERRLTIFLDRPQSIHEEDIDTPLPEFSQELDLPQSENNVANLQASISLTRIFNQVVRVGRTVGFGNDIGENTITTIRRTLDDWVERLPQQLKLESLSPDMKSFRGAVHLHMNWNQIVIFMGRKSLLRQFRRCLSRRHDISQAESSPLPALNDEGPITALEARLIQDCVSAAVKIIHLIDYLWKMGKLARFSFTDYNCCSMATLIIMVHEIAVQQPLYPLYLETAMQAMTHMATGCHNAGQALKLIQHLQRVFAGLKNKEPQERRSNHVGDNVSAFREWERELWQWTKMESRLAGVNHRTIARRHQGSMSRAILKTEVLCLAEISMILSATLKSTTFSMASGRTA</sequence>
<evidence type="ECO:0000256" key="2">
    <source>
        <dbReference type="ARBA" id="ARBA00023163"/>
    </source>
</evidence>
<evidence type="ECO:0000313" key="6">
    <source>
        <dbReference type="Proteomes" id="UP001163105"/>
    </source>
</evidence>
<dbReference type="InterPro" id="IPR007219">
    <property type="entry name" value="XnlR_reg_dom"/>
</dbReference>